<keyword evidence="2" id="KW-0547">Nucleotide-binding</keyword>
<evidence type="ECO:0000256" key="1">
    <source>
        <dbReference type="ARBA" id="ARBA00008791"/>
    </source>
</evidence>
<evidence type="ECO:0000313" key="6">
    <source>
        <dbReference type="Proteomes" id="UP001320119"/>
    </source>
</evidence>
<dbReference type="InterPro" id="IPR006015">
    <property type="entry name" value="Universal_stress_UspA"/>
</dbReference>
<organism evidence="5 6">
    <name type="scientific">Marinagarivorans cellulosilyticus</name>
    <dbReference type="NCBI Taxonomy" id="2721545"/>
    <lineage>
        <taxon>Bacteria</taxon>
        <taxon>Pseudomonadati</taxon>
        <taxon>Pseudomonadota</taxon>
        <taxon>Gammaproteobacteria</taxon>
        <taxon>Cellvibrionales</taxon>
        <taxon>Cellvibrionaceae</taxon>
        <taxon>Marinagarivorans</taxon>
    </lineage>
</organism>
<feature type="domain" description="UspA" evidence="4">
    <location>
        <begin position="1"/>
        <end position="156"/>
    </location>
</feature>
<dbReference type="RefSeq" id="WP_236984340.1">
    <property type="nucleotide sequence ID" value="NZ_AP023086.1"/>
</dbReference>
<evidence type="ECO:0000256" key="2">
    <source>
        <dbReference type="ARBA" id="ARBA00022741"/>
    </source>
</evidence>
<dbReference type="PRINTS" id="PR01438">
    <property type="entry name" value="UNVRSLSTRESS"/>
</dbReference>
<dbReference type="Pfam" id="PF00582">
    <property type="entry name" value="Usp"/>
    <property type="match status" value="1"/>
</dbReference>
<evidence type="ECO:0000259" key="4">
    <source>
        <dbReference type="Pfam" id="PF00582"/>
    </source>
</evidence>
<proteinExistence type="inferred from homology"/>
<gene>
    <name evidence="5" type="ORF">MARGE09_P3455</name>
</gene>
<dbReference type="GO" id="GO:0005524">
    <property type="term" value="F:ATP binding"/>
    <property type="evidence" value="ECO:0007669"/>
    <property type="project" value="UniProtKB-KW"/>
</dbReference>
<keyword evidence="3" id="KW-0067">ATP-binding</keyword>
<dbReference type="SUPFAM" id="SSF52402">
    <property type="entry name" value="Adenine nucleotide alpha hydrolases-like"/>
    <property type="match status" value="1"/>
</dbReference>
<sequence>MIKTILYASDLGVLSAYSLVYVEQLARQFNAKIVVLHVVPPIDALAAAVVNSRCSEQTKNEVLSNAHIDGLLENIREQAFERLLDDEFGVEFSRYLSDIVVKTGAPAKTIIEYAKENASDIIVIGNCSDTDGEAPVLGSVASKVLQLAQIPVFMVPLSAVSALPARYALNPSS</sequence>
<protein>
    <recommendedName>
        <fullName evidence="4">UspA domain-containing protein</fullName>
    </recommendedName>
</protein>
<dbReference type="InterPro" id="IPR014729">
    <property type="entry name" value="Rossmann-like_a/b/a_fold"/>
</dbReference>
<dbReference type="PANTHER" id="PTHR46268">
    <property type="entry name" value="STRESS RESPONSE PROTEIN NHAX"/>
    <property type="match status" value="1"/>
</dbReference>
<dbReference type="KEGG" id="marq:MARGE09_P3455"/>
<accession>A0AAN1WKH8</accession>
<dbReference type="AlphaFoldDB" id="A0AAN1WKH8"/>
<name>A0AAN1WKH8_9GAMM</name>
<dbReference type="InterPro" id="IPR006016">
    <property type="entry name" value="UspA"/>
</dbReference>
<dbReference type="Gene3D" id="3.40.50.620">
    <property type="entry name" value="HUPs"/>
    <property type="match status" value="1"/>
</dbReference>
<dbReference type="EMBL" id="AP023086">
    <property type="protein sequence ID" value="BCD99254.1"/>
    <property type="molecule type" value="Genomic_DNA"/>
</dbReference>
<comment type="similarity">
    <text evidence="1">Belongs to the universal stress protein A family.</text>
</comment>
<evidence type="ECO:0000313" key="5">
    <source>
        <dbReference type="EMBL" id="BCD99254.1"/>
    </source>
</evidence>
<keyword evidence="6" id="KW-1185">Reference proteome</keyword>
<dbReference type="PANTHER" id="PTHR46268:SF27">
    <property type="entry name" value="UNIVERSAL STRESS PROTEIN RV2623"/>
    <property type="match status" value="1"/>
</dbReference>
<reference evidence="5 6" key="1">
    <citation type="journal article" date="2022" name="IScience">
        <title>An ultrasensitive nanofiber-based assay for enzymatic hydrolysis and deep-sea microbial degradation of cellulose.</title>
        <authorList>
            <person name="Tsudome M."/>
            <person name="Tachioka M."/>
            <person name="Miyazaki M."/>
            <person name="Uchimura K."/>
            <person name="Tsuda M."/>
            <person name="Takaki Y."/>
            <person name="Deguchi S."/>
        </authorList>
    </citation>
    <scope>NUCLEOTIDE SEQUENCE [LARGE SCALE GENOMIC DNA]</scope>
    <source>
        <strain evidence="5 6">GE09</strain>
    </source>
</reference>
<evidence type="ECO:0000256" key="3">
    <source>
        <dbReference type="ARBA" id="ARBA00022840"/>
    </source>
</evidence>
<dbReference type="CDD" id="cd00293">
    <property type="entry name" value="USP-like"/>
    <property type="match status" value="1"/>
</dbReference>
<dbReference type="Proteomes" id="UP001320119">
    <property type="component" value="Chromosome"/>
</dbReference>